<dbReference type="OrthoDB" id="10056927at2759"/>
<accession>A0A087U3M5</accession>
<keyword evidence="2" id="KW-1185">Reference proteome</keyword>
<proteinExistence type="predicted"/>
<reference evidence="1 2" key="1">
    <citation type="submission" date="2013-11" db="EMBL/GenBank/DDBJ databases">
        <title>Genome sequencing of Stegodyphus mimosarum.</title>
        <authorList>
            <person name="Bechsgaard J."/>
        </authorList>
    </citation>
    <scope>NUCLEOTIDE SEQUENCE [LARGE SCALE GENOMIC DNA]</scope>
</reference>
<evidence type="ECO:0000313" key="2">
    <source>
        <dbReference type="Proteomes" id="UP000054359"/>
    </source>
</evidence>
<dbReference type="Proteomes" id="UP000054359">
    <property type="component" value="Unassembled WGS sequence"/>
</dbReference>
<evidence type="ECO:0000313" key="1">
    <source>
        <dbReference type="EMBL" id="KFM71964.1"/>
    </source>
</evidence>
<protein>
    <submittedName>
        <fullName evidence="1">Uncharacterized protein</fullName>
    </submittedName>
</protein>
<sequence length="64" mass="6884">MKVAVDFCGMKSMPREPPVTIACGNTAVRLVSSGDYENSITFSFDIPSDFSSLDLVCPSFLAAF</sequence>
<organism evidence="1 2">
    <name type="scientific">Stegodyphus mimosarum</name>
    <name type="common">African social velvet spider</name>
    <dbReference type="NCBI Taxonomy" id="407821"/>
    <lineage>
        <taxon>Eukaryota</taxon>
        <taxon>Metazoa</taxon>
        <taxon>Ecdysozoa</taxon>
        <taxon>Arthropoda</taxon>
        <taxon>Chelicerata</taxon>
        <taxon>Arachnida</taxon>
        <taxon>Araneae</taxon>
        <taxon>Araneomorphae</taxon>
        <taxon>Entelegynae</taxon>
        <taxon>Eresoidea</taxon>
        <taxon>Eresidae</taxon>
        <taxon>Stegodyphus</taxon>
    </lineage>
</organism>
<dbReference type="EMBL" id="KK118011">
    <property type="protein sequence ID" value="KFM71964.1"/>
    <property type="molecule type" value="Genomic_DNA"/>
</dbReference>
<dbReference type="STRING" id="407821.A0A087U3M5"/>
<name>A0A087U3M5_STEMI</name>
<feature type="non-terminal residue" evidence="1">
    <location>
        <position position="64"/>
    </location>
</feature>
<gene>
    <name evidence="1" type="ORF">X975_08534</name>
</gene>
<dbReference type="AlphaFoldDB" id="A0A087U3M5"/>